<evidence type="ECO:0000313" key="2">
    <source>
        <dbReference type="EMBL" id="ONK67800.1"/>
    </source>
</evidence>
<feature type="region of interest" description="Disordered" evidence="1">
    <location>
        <begin position="1"/>
        <end position="79"/>
    </location>
</feature>
<evidence type="ECO:0000313" key="3">
    <source>
        <dbReference type="Proteomes" id="UP000243459"/>
    </source>
</evidence>
<dbReference type="AlphaFoldDB" id="A0A5P1EUL8"/>
<feature type="compositionally biased region" description="Basic residues" evidence="1">
    <location>
        <begin position="8"/>
        <end position="22"/>
    </location>
</feature>
<sequence length="102" mass="12062">MMRERVMPGRRRRRRQRRRRRSGGGGINENSAAREKEEEIDGGSTVLGKKKTIKDKQNVGRKDRVKVRSNKDMPPTELHGDPFETWKTFMYSPMLEEEQKFL</sequence>
<accession>A0A5P1EUL8</accession>
<name>A0A5P1EUL8_ASPOF</name>
<proteinExistence type="predicted"/>
<evidence type="ECO:0000256" key="1">
    <source>
        <dbReference type="SAM" id="MobiDB-lite"/>
    </source>
</evidence>
<reference evidence="3" key="1">
    <citation type="journal article" date="2017" name="Nat. Commun.">
        <title>The asparagus genome sheds light on the origin and evolution of a young Y chromosome.</title>
        <authorList>
            <person name="Harkess A."/>
            <person name="Zhou J."/>
            <person name="Xu C."/>
            <person name="Bowers J.E."/>
            <person name="Van der Hulst R."/>
            <person name="Ayyampalayam S."/>
            <person name="Mercati F."/>
            <person name="Riccardi P."/>
            <person name="McKain M.R."/>
            <person name="Kakrana A."/>
            <person name="Tang H."/>
            <person name="Ray J."/>
            <person name="Groenendijk J."/>
            <person name="Arikit S."/>
            <person name="Mathioni S.M."/>
            <person name="Nakano M."/>
            <person name="Shan H."/>
            <person name="Telgmann-Rauber A."/>
            <person name="Kanno A."/>
            <person name="Yue Z."/>
            <person name="Chen H."/>
            <person name="Li W."/>
            <person name="Chen Y."/>
            <person name="Xu X."/>
            <person name="Zhang Y."/>
            <person name="Luo S."/>
            <person name="Chen H."/>
            <person name="Gao J."/>
            <person name="Mao Z."/>
            <person name="Pires J.C."/>
            <person name="Luo M."/>
            <person name="Kudrna D."/>
            <person name="Wing R.A."/>
            <person name="Meyers B.C."/>
            <person name="Yi K."/>
            <person name="Kong H."/>
            <person name="Lavrijsen P."/>
            <person name="Sunseri F."/>
            <person name="Falavigna A."/>
            <person name="Ye Y."/>
            <person name="Leebens-Mack J.H."/>
            <person name="Chen G."/>
        </authorList>
    </citation>
    <scope>NUCLEOTIDE SEQUENCE [LARGE SCALE GENOMIC DNA]</scope>
    <source>
        <strain evidence="3">cv. DH0086</strain>
    </source>
</reference>
<dbReference type="Gramene" id="ONK67800">
    <property type="protein sequence ID" value="ONK67800"/>
    <property type="gene ID" value="A4U43_C05F3910"/>
</dbReference>
<organism evidence="2 3">
    <name type="scientific">Asparagus officinalis</name>
    <name type="common">Garden asparagus</name>
    <dbReference type="NCBI Taxonomy" id="4686"/>
    <lineage>
        <taxon>Eukaryota</taxon>
        <taxon>Viridiplantae</taxon>
        <taxon>Streptophyta</taxon>
        <taxon>Embryophyta</taxon>
        <taxon>Tracheophyta</taxon>
        <taxon>Spermatophyta</taxon>
        <taxon>Magnoliopsida</taxon>
        <taxon>Liliopsida</taxon>
        <taxon>Asparagales</taxon>
        <taxon>Asparagaceae</taxon>
        <taxon>Asparagoideae</taxon>
        <taxon>Asparagus</taxon>
    </lineage>
</organism>
<dbReference type="Proteomes" id="UP000243459">
    <property type="component" value="Chromosome 5"/>
</dbReference>
<gene>
    <name evidence="2" type="ORF">A4U43_C05F3910</name>
</gene>
<keyword evidence="3" id="KW-1185">Reference proteome</keyword>
<dbReference type="EMBL" id="CM007385">
    <property type="protein sequence ID" value="ONK67800.1"/>
    <property type="molecule type" value="Genomic_DNA"/>
</dbReference>
<protein>
    <submittedName>
        <fullName evidence="2">Uncharacterized protein</fullName>
    </submittedName>
</protein>